<dbReference type="InterPro" id="IPR010982">
    <property type="entry name" value="Lambda_DNA-bd_dom_sf"/>
</dbReference>
<evidence type="ECO:0000256" key="1">
    <source>
        <dbReference type="ARBA" id="ARBA00007227"/>
    </source>
</evidence>
<dbReference type="PROSITE" id="PS50943">
    <property type="entry name" value="HTH_CROC1"/>
    <property type="match status" value="1"/>
</dbReference>
<evidence type="ECO:0000313" key="4">
    <source>
        <dbReference type="Proteomes" id="UP001500748"/>
    </source>
</evidence>
<reference evidence="4" key="1">
    <citation type="journal article" date="2019" name="Int. J. Syst. Evol. Microbiol.">
        <title>The Global Catalogue of Microorganisms (GCM) 10K type strain sequencing project: providing services to taxonomists for standard genome sequencing and annotation.</title>
        <authorList>
            <consortium name="The Broad Institute Genomics Platform"/>
            <consortium name="The Broad Institute Genome Sequencing Center for Infectious Disease"/>
            <person name="Wu L."/>
            <person name="Ma J."/>
        </authorList>
    </citation>
    <scope>NUCLEOTIDE SEQUENCE [LARGE SCALE GENOMIC DNA]</scope>
    <source>
        <strain evidence="4">JCM 17337</strain>
    </source>
</reference>
<dbReference type="Pfam" id="PF01381">
    <property type="entry name" value="HTH_3"/>
    <property type="match status" value="1"/>
</dbReference>
<feature type="domain" description="HTH cro/C1-type" evidence="2">
    <location>
        <begin position="2"/>
        <end position="51"/>
    </location>
</feature>
<dbReference type="InterPro" id="IPR010359">
    <property type="entry name" value="IrrE_HExxH"/>
</dbReference>
<protein>
    <submittedName>
        <fullName evidence="3">XRE family transcriptional regulator</fullName>
    </submittedName>
</protein>
<dbReference type="SUPFAM" id="SSF47413">
    <property type="entry name" value="lambda repressor-like DNA-binding domains"/>
    <property type="match status" value="1"/>
</dbReference>
<dbReference type="PANTHER" id="PTHR43236:SF1">
    <property type="entry name" value="BLL7220 PROTEIN"/>
    <property type="match status" value="1"/>
</dbReference>
<comment type="caution">
    <text evidence="3">The sequence shown here is derived from an EMBL/GenBank/DDBJ whole genome shotgun (WGS) entry which is preliminary data.</text>
</comment>
<accession>A0ABP7GXD2</accession>
<dbReference type="EMBL" id="BAABDU010000006">
    <property type="protein sequence ID" value="GAA3776706.1"/>
    <property type="molecule type" value="Genomic_DNA"/>
</dbReference>
<gene>
    <name evidence="3" type="ORF">GCM10022423_34940</name>
</gene>
<dbReference type="InterPro" id="IPR052345">
    <property type="entry name" value="Rad_response_metalloprotease"/>
</dbReference>
<dbReference type="Pfam" id="PF06114">
    <property type="entry name" value="Peptidase_M78"/>
    <property type="match status" value="1"/>
</dbReference>
<dbReference type="InterPro" id="IPR001387">
    <property type="entry name" value="Cro/C1-type_HTH"/>
</dbReference>
<keyword evidence="4" id="KW-1185">Reference proteome</keyword>
<comment type="similarity">
    <text evidence="1">Belongs to the short-chain fatty acyl-CoA assimilation regulator (ScfR) family.</text>
</comment>
<name>A0ABP7GXD2_9FLAO</name>
<proteinExistence type="inferred from homology"/>
<evidence type="ECO:0000313" key="3">
    <source>
        <dbReference type="EMBL" id="GAA3776706.1"/>
    </source>
</evidence>
<evidence type="ECO:0000259" key="2">
    <source>
        <dbReference type="PROSITE" id="PS50943"/>
    </source>
</evidence>
<dbReference type="Proteomes" id="UP001500748">
    <property type="component" value="Unassembled WGS sequence"/>
</dbReference>
<dbReference type="Gene3D" id="1.10.260.40">
    <property type="entry name" value="lambda repressor-like DNA-binding domains"/>
    <property type="match status" value="1"/>
</dbReference>
<dbReference type="PANTHER" id="PTHR43236">
    <property type="entry name" value="ANTITOXIN HIGA1"/>
    <property type="match status" value="1"/>
</dbReference>
<sequence>MNGFSLQDVADALDGQLSRQALHRYEKGEVVPDEDKINMLSKALSVNADFFSRNTVIELGEIEYRLNAKISQKDEAIINETTKEYLSRYLELEEILGFDTTFINPLEGFDIIKSYEQVNEAANIVRNVWSLGTGAIFNVVELLEDKKIKVVKLDVADDFEGLQTCVAYNEGIKIPVVAYNIKKTNKPDRIRLTLLHELAHLILKFEEISHAQKEKFCFQFAGAMLLPETTIKEELGDFRNKLSMNELGNIKMQYGISMQAIVMRAKDCKIINEHYTKQFFFLFKQMNWRIDEPFDYKGMEESHRFEQLLFRALIENQISVSKASLLMNMSESDLKNKYQSMFI</sequence>
<dbReference type="CDD" id="cd00093">
    <property type="entry name" value="HTH_XRE"/>
    <property type="match status" value="1"/>
</dbReference>
<organism evidence="3 4">
    <name type="scientific">Flavobacterium ginsengiterrae</name>
    <dbReference type="NCBI Taxonomy" id="871695"/>
    <lineage>
        <taxon>Bacteria</taxon>
        <taxon>Pseudomonadati</taxon>
        <taxon>Bacteroidota</taxon>
        <taxon>Flavobacteriia</taxon>
        <taxon>Flavobacteriales</taxon>
        <taxon>Flavobacteriaceae</taxon>
        <taxon>Flavobacterium</taxon>
    </lineage>
</organism>